<evidence type="ECO:0008006" key="4">
    <source>
        <dbReference type="Google" id="ProtNLM"/>
    </source>
</evidence>
<gene>
    <name evidence="2" type="ORF">OCTVUL_1B026764</name>
</gene>
<dbReference type="AlphaFoldDB" id="A0AA36ATN4"/>
<evidence type="ECO:0000313" key="3">
    <source>
        <dbReference type="Proteomes" id="UP001162480"/>
    </source>
</evidence>
<keyword evidence="3" id="KW-1185">Reference proteome</keyword>
<evidence type="ECO:0000256" key="1">
    <source>
        <dbReference type="SAM" id="MobiDB-lite"/>
    </source>
</evidence>
<organism evidence="2 3">
    <name type="scientific">Octopus vulgaris</name>
    <name type="common">Common octopus</name>
    <dbReference type="NCBI Taxonomy" id="6645"/>
    <lineage>
        <taxon>Eukaryota</taxon>
        <taxon>Metazoa</taxon>
        <taxon>Spiralia</taxon>
        <taxon>Lophotrochozoa</taxon>
        <taxon>Mollusca</taxon>
        <taxon>Cephalopoda</taxon>
        <taxon>Coleoidea</taxon>
        <taxon>Octopodiformes</taxon>
        <taxon>Octopoda</taxon>
        <taxon>Incirrata</taxon>
        <taxon>Octopodidae</taxon>
        <taxon>Octopus</taxon>
    </lineage>
</organism>
<dbReference type="PANTHER" id="PTHR28632">
    <property type="entry name" value="TRANSLATION MACHINERY-ASSOCIATED PROTEIN 7"/>
    <property type="match status" value="1"/>
</dbReference>
<sequence>MKVAVTAKAKSADRHQGNSLKGRGLQYFPKTQGKGNTPSYLESGGKKKPLKAPKKDSKELDHDDLAFKQKEKEKEKALKDARAKATQKGPMGGGGIKKSGKRQ</sequence>
<evidence type="ECO:0000313" key="2">
    <source>
        <dbReference type="EMBL" id="CAI9722088.1"/>
    </source>
</evidence>
<reference evidence="2" key="1">
    <citation type="submission" date="2023-08" db="EMBL/GenBank/DDBJ databases">
        <authorList>
            <person name="Alioto T."/>
            <person name="Alioto T."/>
            <person name="Gomez Garrido J."/>
        </authorList>
    </citation>
    <scope>NUCLEOTIDE SEQUENCE</scope>
</reference>
<accession>A0AA36ATN4</accession>
<dbReference type="InterPro" id="IPR015157">
    <property type="entry name" value="TMA7"/>
</dbReference>
<name>A0AA36ATN4_OCTVU</name>
<dbReference type="Pfam" id="PF09072">
    <property type="entry name" value="TMA7"/>
    <property type="match status" value="1"/>
</dbReference>
<dbReference type="Proteomes" id="UP001162480">
    <property type="component" value="Chromosome 4"/>
</dbReference>
<feature type="region of interest" description="Disordered" evidence="1">
    <location>
        <begin position="1"/>
        <end position="103"/>
    </location>
</feature>
<proteinExistence type="predicted"/>
<protein>
    <recommendedName>
        <fullName evidence="4">Translation machinery-associated protein 7 homolog</fullName>
    </recommendedName>
</protein>
<dbReference type="EMBL" id="OX597817">
    <property type="protein sequence ID" value="CAI9722088.1"/>
    <property type="molecule type" value="Genomic_DNA"/>
</dbReference>
<feature type="compositionally biased region" description="Basic and acidic residues" evidence="1">
    <location>
        <begin position="53"/>
        <end position="83"/>
    </location>
</feature>